<comment type="caution">
    <text evidence="7">The sequence shown here is derived from an EMBL/GenBank/DDBJ whole genome shotgun (WGS) entry which is preliminary data.</text>
</comment>
<feature type="compositionally biased region" description="Basic and acidic residues" evidence="4">
    <location>
        <begin position="33"/>
        <end position="43"/>
    </location>
</feature>
<name>A0A565AY04_9BRAS</name>
<keyword evidence="2" id="KW-0805">Transcription regulation</keyword>
<evidence type="ECO:0000256" key="3">
    <source>
        <dbReference type="ARBA" id="ARBA00023163"/>
    </source>
</evidence>
<dbReference type="GO" id="GO:0006355">
    <property type="term" value="P:regulation of DNA-templated transcription"/>
    <property type="evidence" value="ECO:0007669"/>
    <property type="project" value="InterPro"/>
</dbReference>
<protein>
    <submittedName>
        <fullName evidence="7">Uncharacterized protein</fullName>
    </submittedName>
</protein>
<dbReference type="InterPro" id="IPR007592">
    <property type="entry name" value="GEBP"/>
</dbReference>
<evidence type="ECO:0000256" key="4">
    <source>
        <dbReference type="SAM" id="MobiDB-lite"/>
    </source>
</evidence>
<organism evidence="7 8">
    <name type="scientific">Arabis nemorensis</name>
    <dbReference type="NCBI Taxonomy" id="586526"/>
    <lineage>
        <taxon>Eukaryota</taxon>
        <taxon>Viridiplantae</taxon>
        <taxon>Streptophyta</taxon>
        <taxon>Embryophyta</taxon>
        <taxon>Tracheophyta</taxon>
        <taxon>Spermatophyta</taxon>
        <taxon>Magnoliopsida</taxon>
        <taxon>eudicotyledons</taxon>
        <taxon>Gunneridae</taxon>
        <taxon>Pentapetalae</taxon>
        <taxon>rosids</taxon>
        <taxon>malvids</taxon>
        <taxon>Brassicales</taxon>
        <taxon>Brassicaceae</taxon>
        <taxon>Arabideae</taxon>
        <taxon>Arabis</taxon>
    </lineage>
</organism>
<feature type="compositionally biased region" description="Low complexity" evidence="4">
    <location>
        <begin position="47"/>
        <end position="56"/>
    </location>
</feature>
<dbReference type="Proteomes" id="UP000489600">
    <property type="component" value="Unassembled WGS sequence"/>
</dbReference>
<evidence type="ECO:0000256" key="1">
    <source>
        <dbReference type="ARBA" id="ARBA00010820"/>
    </source>
</evidence>
<accession>A0A565AY04</accession>
<feature type="compositionally biased region" description="Polar residues" evidence="4">
    <location>
        <begin position="62"/>
        <end position="72"/>
    </location>
</feature>
<proteinExistence type="inferred from homology"/>
<dbReference type="InterPro" id="IPR053933">
    <property type="entry name" value="GeBP-like_C"/>
</dbReference>
<dbReference type="Pfam" id="PF22757">
    <property type="entry name" value="GeBP-like_C"/>
    <property type="match status" value="1"/>
</dbReference>
<dbReference type="Pfam" id="PF04504">
    <property type="entry name" value="GeBP-like_DBD"/>
    <property type="match status" value="1"/>
</dbReference>
<evidence type="ECO:0000259" key="5">
    <source>
        <dbReference type="Pfam" id="PF04504"/>
    </source>
</evidence>
<sequence length="283" mass="32150">MAKNHFQPSEDPPMASSSDDDEVETEVEEEEQKPDSSPEEDKANNVIEISSDSGSDSETETVVAQPSAPSGSRRTKRPRLEETSIPMKAKRAKTDGKKTKKPYSQTLIEEDEIVILQGVIDFKLDKGKSFYEDQKGFYDFVKRSLNIDLSLHQLTEKVKSLKMKYMGKWNNGVGSTLPDAHDRKCFALAKVIWGLDGMALESKKSEKIHEGDWFDKSFLIEAMASFGVSEDSVKERWSILPMETKKRMEEKWKVLQAKEIELLLQKTYFMYDVIFAMAAISSP</sequence>
<dbReference type="PANTHER" id="PTHR31662">
    <property type="entry name" value="BNAANNG10740D PROTEIN-RELATED"/>
    <property type="match status" value="1"/>
</dbReference>
<reference evidence="7" key="1">
    <citation type="submission" date="2019-07" db="EMBL/GenBank/DDBJ databases">
        <authorList>
            <person name="Dittberner H."/>
        </authorList>
    </citation>
    <scope>NUCLEOTIDE SEQUENCE [LARGE SCALE GENOMIC DNA]</scope>
</reference>
<gene>
    <name evidence="7" type="ORF">ANE_LOCUS3944</name>
</gene>
<feature type="domain" description="Glabrous enhancer-binding protein-like C-terminal" evidence="6">
    <location>
        <begin position="212"/>
        <end position="278"/>
    </location>
</feature>
<evidence type="ECO:0000256" key="2">
    <source>
        <dbReference type="ARBA" id="ARBA00023015"/>
    </source>
</evidence>
<dbReference type="EMBL" id="CABITT030000002">
    <property type="protein sequence ID" value="VVA93499.1"/>
    <property type="molecule type" value="Genomic_DNA"/>
</dbReference>
<dbReference type="InterPro" id="IPR053932">
    <property type="entry name" value="GeBP-like_DBD"/>
</dbReference>
<evidence type="ECO:0000313" key="7">
    <source>
        <dbReference type="EMBL" id="VVA93499.1"/>
    </source>
</evidence>
<feature type="domain" description="Glabrous enhancer-binding protein-like DBD" evidence="5">
    <location>
        <begin position="109"/>
        <end position="194"/>
    </location>
</feature>
<evidence type="ECO:0000259" key="6">
    <source>
        <dbReference type="Pfam" id="PF22757"/>
    </source>
</evidence>
<feature type="compositionally biased region" description="Acidic residues" evidence="4">
    <location>
        <begin position="18"/>
        <end position="32"/>
    </location>
</feature>
<dbReference type="GO" id="GO:0005634">
    <property type="term" value="C:nucleus"/>
    <property type="evidence" value="ECO:0007669"/>
    <property type="project" value="TreeGrafter"/>
</dbReference>
<keyword evidence="3" id="KW-0804">Transcription</keyword>
<dbReference type="PANTHER" id="PTHR31662:SF68">
    <property type="entry name" value="DNA-BINDING STOREKEEPER PROTEIN TRANSCRIPTIONAL REGULATOR-LIKE PROTEIN-RELATED"/>
    <property type="match status" value="1"/>
</dbReference>
<keyword evidence="8" id="KW-1185">Reference proteome</keyword>
<dbReference type="AlphaFoldDB" id="A0A565AY04"/>
<comment type="similarity">
    <text evidence="1">Belongs to the GeBP family.</text>
</comment>
<evidence type="ECO:0000313" key="8">
    <source>
        <dbReference type="Proteomes" id="UP000489600"/>
    </source>
</evidence>
<feature type="region of interest" description="Disordered" evidence="4">
    <location>
        <begin position="1"/>
        <end position="103"/>
    </location>
</feature>
<dbReference type="OrthoDB" id="1112745at2759"/>